<dbReference type="GO" id="GO:0003677">
    <property type="term" value="F:DNA binding"/>
    <property type="evidence" value="ECO:0007669"/>
    <property type="project" value="UniProtKB-KW"/>
</dbReference>
<protein>
    <recommendedName>
        <fullName evidence="6">RNA polymerase sigma factor</fullName>
    </recommendedName>
</protein>
<dbReference type="PROSITE" id="PS50297">
    <property type="entry name" value="ANK_REP_REGION"/>
    <property type="match status" value="1"/>
</dbReference>
<keyword evidence="5" id="KW-0040">ANK repeat</keyword>
<gene>
    <name evidence="10" type="ORF">VITFI_CDS2562</name>
</gene>
<dbReference type="KEGG" id="vff:VITFI_CDS2562"/>
<evidence type="ECO:0000259" key="9">
    <source>
        <dbReference type="PROSITE" id="PS00716"/>
    </source>
</evidence>
<evidence type="ECO:0000256" key="5">
    <source>
        <dbReference type="PROSITE-ProRule" id="PRU00023"/>
    </source>
</evidence>
<dbReference type="PANTHER" id="PTHR30603">
    <property type="entry name" value="RNA POLYMERASE SIGMA FACTOR RPO"/>
    <property type="match status" value="1"/>
</dbReference>
<dbReference type="Pfam" id="PF04542">
    <property type="entry name" value="Sigma70_r2"/>
    <property type="match status" value="1"/>
</dbReference>
<keyword evidence="1 6" id="KW-0805">Transcription regulation</keyword>
<dbReference type="CDD" id="cd06171">
    <property type="entry name" value="Sigma70_r4"/>
    <property type="match status" value="1"/>
</dbReference>
<evidence type="ECO:0000256" key="6">
    <source>
        <dbReference type="RuleBase" id="RU362124"/>
    </source>
</evidence>
<dbReference type="InterPro" id="IPR013325">
    <property type="entry name" value="RNA_pol_sigma_r2"/>
</dbReference>
<evidence type="ECO:0000313" key="10">
    <source>
        <dbReference type="EMBL" id="ASM78339.1"/>
    </source>
</evidence>
<dbReference type="InterPro" id="IPR013324">
    <property type="entry name" value="RNA_pol_sigma_r3/r4-like"/>
</dbReference>
<dbReference type="Proteomes" id="UP000199729">
    <property type="component" value="Chromosome"/>
</dbReference>
<dbReference type="PROSITE" id="PS00716">
    <property type="entry name" value="SIGMA70_2"/>
    <property type="match status" value="1"/>
</dbReference>
<feature type="compositionally biased region" description="Polar residues" evidence="7">
    <location>
        <begin position="1"/>
        <end position="10"/>
    </location>
</feature>
<dbReference type="InterPro" id="IPR007627">
    <property type="entry name" value="RNA_pol_sigma70_r2"/>
</dbReference>
<feature type="region of interest" description="Disordered" evidence="7">
    <location>
        <begin position="1"/>
        <end position="27"/>
    </location>
</feature>
<feature type="compositionally biased region" description="Basic and acidic residues" evidence="7">
    <location>
        <begin position="12"/>
        <end position="23"/>
    </location>
</feature>
<keyword evidence="4 6" id="KW-0804">Transcription</keyword>
<accession>A0A221KHD8</accession>
<dbReference type="InterPro" id="IPR000943">
    <property type="entry name" value="RNA_pol_sigma70"/>
</dbReference>
<dbReference type="PROSITE" id="PS50088">
    <property type="entry name" value="ANK_REPEAT"/>
    <property type="match status" value="1"/>
</dbReference>
<dbReference type="InterPro" id="IPR002110">
    <property type="entry name" value="Ankyrin_rpt"/>
</dbReference>
<keyword evidence="11" id="KW-1185">Reference proteome</keyword>
<dbReference type="GO" id="GO:0016987">
    <property type="term" value="F:sigma factor activity"/>
    <property type="evidence" value="ECO:0007669"/>
    <property type="project" value="UniProtKB-KW"/>
</dbReference>
<reference evidence="10 11" key="1">
    <citation type="submission" date="2017-07" db="EMBL/GenBank/DDBJ databases">
        <title>Complete Genome Sequence of the cosmetic ferment Vitreoscilla filiformis (ATCC15551).</title>
        <authorList>
            <person name="Contreras S."/>
            <person name="Sagory-Zalkind P."/>
            <person name="Blanquart H."/>
            <person name="Iltis A."/>
            <person name="Morand S.C."/>
        </authorList>
    </citation>
    <scope>NUCLEOTIDE SEQUENCE [LARGE SCALE GENOMIC DNA]</scope>
    <source>
        <strain evidence="10 11">ATCC 15551</strain>
    </source>
</reference>
<dbReference type="InterPro" id="IPR050239">
    <property type="entry name" value="Sigma-70_RNA_pol_init_factors"/>
</dbReference>
<dbReference type="SUPFAM" id="SSF88659">
    <property type="entry name" value="Sigma3 and sigma4 domains of RNA polymerase sigma factors"/>
    <property type="match status" value="2"/>
</dbReference>
<dbReference type="PROSITE" id="PS00715">
    <property type="entry name" value="SIGMA70_1"/>
    <property type="match status" value="1"/>
</dbReference>
<dbReference type="PANTHER" id="PTHR30603:SF47">
    <property type="entry name" value="RNA POLYMERASE SIGMA FACTOR SIGD, CHLOROPLASTIC"/>
    <property type="match status" value="1"/>
</dbReference>
<dbReference type="InterPro" id="IPR007630">
    <property type="entry name" value="RNA_pol_sigma70_r4"/>
</dbReference>
<feature type="domain" description="RNA polymerase sigma-70" evidence="9">
    <location>
        <begin position="640"/>
        <end position="666"/>
    </location>
</feature>
<dbReference type="Pfam" id="PF04545">
    <property type="entry name" value="Sigma70_r4"/>
    <property type="match status" value="1"/>
</dbReference>
<comment type="function">
    <text evidence="6">Sigma factors are initiation factors that promote the attachment of RNA polymerase to specific initiation sites and are then released.</text>
</comment>
<dbReference type="PRINTS" id="PR00046">
    <property type="entry name" value="SIGMA70FCT"/>
</dbReference>
<sequence>MSHRPFSTQPEELGKTRAHDSHPPTRILKAKNTIPPLLRLAIRSGSAEALLACLEKGNFLNSRDSNGNTPLMLAARWGSVACAELLIANGADPSAIDDRHHTAAEIARAAGFLVLADALSPSASAPVPDDPFSPSEVSVDLTGWDFELTTPDAAAWQPEVSTPLPEHDASCTQRAEEAQRRITTHGAQDDWEVWSAEGITLPEIRKIASLDDLADNRAAQIIRALFTTSLKAGQVSPTWIKEQLTTLEIRALESTFCQSLTDLGVLLDNDAPEPELPQQLAEDTAWPPLYELPECSDVEALILDMGWSSWDPDRLYQLALDDKLLSHEEEIQHGRTLRTSLEHVFLLMQGHPNGQLLLAKEAQELCIDRDDRSDDLPTDTSPDPELASDLPSGDEDEFCPLETQATAPHLTLPQATRLLGSLLKTGLPDALRTPLEQHLRTASKAREILITKNLRLVLQFANKYRFGNIPLSDLIQEGNIGLIKAVDKYDPELGFKFSTYACWWIRQAIGRSFADTCRVIRVPVHMHNRLWHLERALHNQEHQTNLTADVATLATELDWTPDEVRSTLRVWNRVQIEERDLDTLSPQDVFSEGDAYAPETVMAREILGRSIGALLGRLKPTKAANIIRMRFGIGLDREYTLEEIGQALNVTRERIRQIEAKALRHISKIAAKMFSAEAPVRRKAEKGPAPHTDMPESLAALVTEEFME</sequence>
<feature type="region of interest" description="Disordered" evidence="7">
    <location>
        <begin position="370"/>
        <end position="396"/>
    </location>
</feature>
<dbReference type="Pfam" id="PF12796">
    <property type="entry name" value="Ank_2"/>
    <property type="match status" value="1"/>
</dbReference>
<proteinExistence type="inferred from homology"/>
<dbReference type="Gene3D" id="1.10.601.10">
    <property type="entry name" value="RNA Polymerase Primary Sigma Factor"/>
    <property type="match status" value="1"/>
</dbReference>
<keyword evidence="2 6" id="KW-0731">Sigma factor</keyword>
<evidence type="ECO:0000313" key="11">
    <source>
        <dbReference type="Proteomes" id="UP000199729"/>
    </source>
</evidence>
<dbReference type="NCBIfam" id="TIGR02937">
    <property type="entry name" value="sigma70-ECF"/>
    <property type="match status" value="1"/>
</dbReference>
<evidence type="ECO:0000256" key="2">
    <source>
        <dbReference type="ARBA" id="ARBA00023082"/>
    </source>
</evidence>
<name>A0A221KHD8_VITFI</name>
<feature type="domain" description="RNA polymerase sigma-70" evidence="8">
    <location>
        <begin position="473"/>
        <end position="486"/>
    </location>
</feature>
<dbReference type="EMBL" id="CP022423">
    <property type="protein sequence ID" value="ASM78339.1"/>
    <property type="molecule type" value="Genomic_DNA"/>
</dbReference>
<organism evidence="10 11">
    <name type="scientific">Vitreoscilla filiformis</name>
    <dbReference type="NCBI Taxonomy" id="63"/>
    <lineage>
        <taxon>Bacteria</taxon>
        <taxon>Pseudomonadati</taxon>
        <taxon>Pseudomonadota</taxon>
        <taxon>Betaproteobacteria</taxon>
        <taxon>Neisseriales</taxon>
        <taxon>Neisseriaceae</taxon>
        <taxon>Vitreoscilla</taxon>
    </lineage>
</organism>
<evidence type="ECO:0000256" key="3">
    <source>
        <dbReference type="ARBA" id="ARBA00023125"/>
    </source>
</evidence>
<dbReference type="AlphaFoldDB" id="A0A221KHD8"/>
<evidence type="ECO:0000256" key="1">
    <source>
        <dbReference type="ARBA" id="ARBA00023015"/>
    </source>
</evidence>
<comment type="similarity">
    <text evidence="6">Belongs to the sigma-70 factor family.</text>
</comment>
<dbReference type="GO" id="GO:0006352">
    <property type="term" value="P:DNA-templated transcription initiation"/>
    <property type="evidence" value="ECO:0007669"/>
    <property type="project" value="InterPro"/>
</dbReference>
<evidence type="ECO:0000256" key="7">
    <source>
        <dbReference type="SAM" id="MobiDB-lite"/>
    </source>
</evidence>
<evidence type="ECO:0000259" key="8">
    <source>
        <dbReference type="PROSITE" id="PS00715"/>
    </source>
</evidence>
<dbReference type="InterPro" id="IPR036770">
    <property type="entry name" value="Ankyrin_rpt-contain_sf"/>
</dbReference>
<evidence type="ECO:0000256" key="4">
    <source>
        <dbReference type="ARBA" id="ARBA00023163"/>
    </source>
</evidence>
<keyword evidence="3 6" id="KW-0238">DNA-binding</keyword>
<dbReference type="SMART" id="SM00248">
    <property type="entry name" value="ANK"/>
    <property type="match status" value="2"/>
</dbReference>
<dbReference type="SUPFAM" id="SSF88946">
    <property type="entry name" value="Sigma2 domain of RNA polymerase sigma factors"/>
    <property type="match status" value="1"/>
</dbReference>
<dbReference type="Gene3D" id="1.25.40.20">
    <property type="entry name" value="Ankyrin repeat-containing domain"/>
    <property type="match status" value="1"/>
</dbReference>
<feature type="repeat" description="ANK" evidence="5">
    <location>
        <begin position="66"/>
        <end position="98"/>
    </location>
</feature>
<dbReference type="InterPro" id="IPR014284">
    <property type="entry name" value="RNA_pol_sigma-70_dom"/>
</dbReference>
<dbReference type="Gene3D" id="1.10.10.10">
    <property type="entry name" value="Winged helix-like DNA-binding domain superfamily/Winged helix DNA-binding domain"/>
    <property type="match status" value="1"/>
</dbReference>
<dbReference type="SUPFAM" id="SSF48403">
    <property type="entry name" value="Ankyrin repeat"/>
    <property type="match status" value="1"/>
</dbReference>
<dbReference type="InterPro" id="IPR036388">
    <property type="entry name" value="WH-like_DNA-bd_sf"/>
</dbReference>